<organism evidence="1 2">
    <name type="scientific">Deinococcus sedimenti</name>
    <dbReference type="NCBI Taxonomy" id="1867090"/>
    <lineage>
        <taxon>Bacteria</taxon>
        <taxon>Thermotogati</taxon>
        <taxon>Deinococcota</taxon>
        <taxon>Deinococci</taxon>
        <taxon>Deinococcales</taxon>
        <taxon>Deinococcaceae</taxon>
        <taxon>Deinococcus</taxon>
    </lineage>
</organism>
<dbReference type="Proteomes" id="UP000644548">
    <property type="component" value="Unassembled WGS sequence"/>
</dbReference>
<accession>A0ABQ2S055</accession>
<evidence type="ECO:0000313" key="1">
    <source>
        <dbReference type="EMBL" id="GGR81151.1"/>
    </source>
</evidence>
<proteinExistence type="predicted"/>
<keyword evidence="2" id="KW-1185">Reference proteome</keyword>
<reference evidence="2" key="1">
    <citation type="journal article" date="2019" name="Int. J. Syst. Evol. Microbiol.">
        <title>The Global Catalogue of Microorganisms (GCM) 10K type strain sequencing project: providing services to taxonomists for standard genome sequencing and annotation.</title>
        <authorList>
            <consortium name="The Broad Institute Genomics Platform"/>
            <consortium name="The Broad Institute Genome Sequencing Center for Infectious Disease"/>
            <person name="Wu L."/>
            <person name="Ma J."/>
        </authorList>
    </citation>
    <scope>NUCLEOTIDE SEQUENCE [LARGE SCALE GENOMIC DNA]</scope>
    <source>
        <strain evidence="2">JCM 31405</strain>
    </source>
</reference>
<evidence type="ECO:0000313" key="2">
    <source>
        <dbReference type="Proteomes" id="UP000644548"/>
    </source>
</evidence>
<dbReference type="EMBL" id="BMQN01000001">
    <property type="protein sequence ID" value="GGR81151.1"/>
    <property type="molecule type" value="Genomic_DNA"/>
</dbReference>
<comment type="caution">
    <text evidence="1">The sequence shown here is derived from an EMBL/GenBank/DDBJ whole genome shotgun (WGS) entry which is preliminary data.</text>
</comment>
<sequence>MAVFIAGTGESDLSLSNAVFSALRDELDTAGRDAELDQIMESAELTYLLELEPLTAEQRLEIAQGVTRLRDRAAERQAAPELLDYLTRVKEFILTQGVNQ</sequence>
<protein>
    <submittedName>
        <fullName evidence="1">Uncharacterized protein</fullName>
    </submittedName>
</protein>
<name>A0ABQ2S055_9DEIO</name>
<gene>
    <name evidence="1" type="ORF">GCM10008960_05080</name>
</gene>
<dbReference type="RefSeq" id="WP_189071570.1">
    <property type="nucleotide sequence ID" value="NZ_BMQN01000001.1"/>
</dbReference>